<sequence>MWALAKPEPVTKELIPARGDHPAVTVTFNPQPSALSLRAARRAVAEVLRADPTAIERAGDAFTAAIIRFNLLAWTGIIDQKGEMIEPTHDVVIPSDENDEIGIVQPGTISAFIAEPRLFEAADREYVLPWTQLDAEKNGFAPSPNGTSEGATPETDIATSPVTPESSGDVTSVPIESTKPKRKRVKPSGK</sequence>
<dbReference type="AlphaFoldDB" id="A0A147HYX7"/>
<reference evidence="2 3" key="1">
    <citation type="journal article" date="2016" name="Front. Microbiol.">
        <title>Genomic Resource of Rice Seed Associated Bacteria.</title>
        <authorList>
            <person name="Midha S."/>
            <person name="Bansal K."/>
            <person name="Sharma S."/>
            <person name="Kumar N."/>
            <person name="Patil P.P."/>
            <person name="Chaudhry V."/>
            <person name="Patil P.B."/>
        </authorList>
    </citation>
    <scope>NUCLEOTIDE SEQUENCE [LARGE SCALE GENOMIC DNA]</scope>
    <source>
        <strain evidence="2 3">NS319</strain>
    </source>
</reference>
<comment type="caution">
    <text evidence="2">The sequence shown here is derived from an EMBL/GenBank/DDBJ whole genome shotgun (WGS) entry which is preliminary data.</text>
</comment>
<protein>
    <submittedName>
        <fullName evidence="2">Uncharacterized protein</fullName>
    </submittedName>
</protein>
<feature type="region of interest" description="Disordered" evidence="1">
    <location>
        <begin position="136"/>
        <end position="190"/>
    </location>
</feature>
<evidence type="ECO:0000313" key="2">
    <source>
        <dbReference type="EMBL" id="KTT70168.1"/>
    </source>
</evidence>
<dbReference type="EMBL" id="LDTD01000056">
    <property type="protein sequence ID" value="KTT70168.1"/>
    <property type="molecule type" value="Genomic_DNA"/>
</dbReference>
<evidence type="ECO:0000256" key="1">
    <source>
        <dbReference type="SAM" id="MobiDB-lite"/>
    </source>
</evidence>
<gene>
    <name evidence="2" type="ORF">NS319_08470</name>
</gene>
<dbReference type="PATRIC" id="fig|33051.3.peg.2830"/>
<name>A0A147HYX7_9SPHN</name>
<dbReference type="Proteomes" id="UP000072867">
    <property type="component" value="Unassembled WGS sequence"/>
</dbReference>
<organism evidence="2 3">
    <name type="scientific">Sphingomonas sanguinis</name>
    <dbReference type="NCBI Taxonomy" id="33051"/>
    <lineage>
        <taxon>Bacteria</taxon>
        <taxon>Pseudomonadati</taxon>
        <taxon>Pseudomonadota</taxon>
        <taxon>Alphaproteobacteria</taxon>
        <taxon>Sphingomonadales</taxon>
        <taxon>Sphingomonadaceae</taxon>
        <taxon>Sphingomonas</taxon>
    </lineage>
</organism>
<feature type="compositionally biased region" description="Basic residues" evidence="1">
    <location>
        <begin position="180"/>
        <end position="190"/>
    </location>
</feature>
<proteinExistence type="predicted"/>
<evidence type="ECO:0000313" key="3">
    <source>
        <dbReference type="Proteomes" id="UP000072867"/>
    </source>
</evidence>
<feature type="compositionally biased region" description="Polar residues" evidence="1">
    <location>
        <begin position="157"/>
        <end position="170"/>
    </location>
</feature>
<accession>A0A147HYX7</accession>
<dbReference type="RefSeq" id="WP_058733232.1">
    <property type="nucleotide sequence ID" value="NZ_LDTD01000056.1"/>
</dbReference>